<dbReference type="InterPro" id="IPR003660">
    <property type="entry name" value="HAMP_dom"/>
</dbReference>
<organism evidence="15 16">
    <name type="scientific">Nocardia acididurans</name>
    <dbReference type="NCBI Taxonomy" id="2802282"/>
    <lineage>
        <taxon>Bacteria</taxon>
        <taxon>Bacillati</taxon>
        <taxon>Actinomycetota</taxon>
        <taxon>Actinomycetes</taxon>
        <taxon>Mycobacteriales</taxon>
        <taxon>Nocardiaceae</taxon>
        <taxon>Nocardia</taxon>
    </lineage>
</organism>
<dbReference type="PANTHER" id="PTHR45436:SF5">
    <property type="entry name" value="SENSOR HISTIDINE KINASE TRCS"/>
    <property type="match status" value="1"/>
</dbReference>
<evidence type="ECO:0000256" key="12">
    <source>
        <dbReference type="SAM" id="SignalP"/>
    </source>
</evidence>
<comment type="subcellular location">
    <subcellularLocation>
        <location evidence="2">Cell membrane</location>
    </subcellularLocation>
</comment>
<dbReference type="InterPro" id="IPR003661">
    <property type="entry name" value="HisK_dim/P_dom"/>
</dbReference>
<keyword evidence="10 11" id="KW-0472">Membrane</keyword>
<dbReference type="InterPro" id="IPR003594">
    <property type="entry name" value="HATPase_dom"/>
</dbReference>
<comment type="catalytic activity">
    <reaction evidence="1">
        <text>ATP + protein L-histidine = ADP + protein N-phospho-L-histidine.</text>
        <dbReference type="EC" id="2.7.13.3"/>
    </reaction>
</comment>
<dbReference type="CDD" id="cd00075">
    <property type="entry name" value="HATPase"/>
    <property type="match status" value="1"/>
</dbReference>
<feature type="signal peptide" evidence="12">
    <location>
        <begin position="1"/>
        <end position="21"/>
    </location>
</feature>
<dbReference type="PROSITE" id="PS50885">
    <property type="entry name" value="HAMP"/>
    <property type="match status" value="1"/>
</dbReference>
<evidence type="ECO:0000256" key="4">
    <source>
        <dbReference type="ARBA" id="ARBA00022553"/>
    </source>
</evidence>
<dbReference type="Pfam" id="PF02518">
    <property type="entry name" value="HATPase_c"/>
    <property type="match status" value="1"/>
</dbReference>
<evidence type="ECO:0000256" key="8">
    <source>
        <dbReference type="ARBA" id="ARBA00022989"/>
    </source>
</evidence>
<keyword evidence="16" id="KW-1185">Reference proteome</keyword>
<comment type="caution">
    <text evidence="15">The sequence shown here is derived from an EMBL/GenBank/DDBJ whole genome shotgun (WGS) entry which is preliminary data.</text>
</comment>
<dbReference type="PROSITE" id="PS50109">
    <property type="entry name" value="HIS_KIN"/>
    <property type="match status" value="1"/>
</dbReference>
<dbReference type="InterPro" id="IPR050428">
    <property type="entry name" value="TCS_sensor_his_kinase"/>
</dbReference>
<evidence type="ECO:0000256" key="9">
    <source>
        <dbReference type="ARBA" id="ARBA00023012"/>
    </source>
</evidence>
<keyword evidence="4" id="KW-0597">Phosphoprotein</keyword>
<evidence type="ECO:0000256" key="11">
    <source>
        <dbReference type="SAM" id="Phobius"/>
    </source>
</evidence>
<dbReference type="SMART" id="SM00388">
    <property type="entry name" value="HisKA"/>
    <property type="match status" value="1"/>
</dbReference>
<evidence type="ECO:0000313" key="16">
    <source>
        <dbReference type="Proteomes" id="UP000602198"/>
    </source>
</evidence>
<feature type="chain" id="PRO_5047014566" description="histidine kinase" evidence="12">
    <location>
        <begin position="22"/>
        <end position="466"/>
    </location>
</feature>
<dbReference type="EC" id="2.7.13.3" evidence="3"/>
<keyword evidence="8 11" id="KW-1133">Transmembrane helix</keyword>
<dbReference type="GO" id="GO:0016301">
    <property type="term" value="F:kinase activity"/>
    <property type="evidence" value="ECO:0007669"/>
    <property type="project" value="UniProtKB-KW"/>
</dbReference>
<evidence type="ECO:0000259" key="14">
    <source>
        <dbReference type="PROSITE" id="PS50885"/>
    </source>
</evidence>
<reference evidence="15 16" key="1">
    <citation type="submission" date="2021-01" db="EMBL/GenBank/DDBJ databases">
        <title>WGS of actinomycetes isolated from Thailand.</title>
        <authorList>
            <person name="Thawai C."/>
        </authorList>
    </citation>
    <scope>NUCLEOTIDE SEQUENCE [LARGE SCALE GENOMIC DNA]</scope>
    <source>
        <strain evidence="15 16">LPG 2</strain>
    </source>
</reference>
<keyword evidence="7 15" id="KW-0418">Kinase</keyword>
<feature type="transmembrane region" description="Helical" evidence="11">
    <location>
        <begin position="159"/>
        <end position="179"/>
    </location>
</feature>
<evidence type="ECO:0000256" key="7">
    <source>
        <dbReference type="ARBA" id="ARBA00022777"/>
    </source>
</evidence>
<keyword evidence="6 11" id="KW-0812">Transmembrane</keyword>
<dbReference type="PANTHER" id="PTHR45436">
    <property type="entry name" value="SENSOR HISTIDINE KINASE YKOH"/>
    <property type="match status" value="1"/>
</dbReference>
<dbReference type="Pfam" id="PF00512">
    <property type="entry name" value="HisKA"/>
    <property type="match status" value="1"/>
</dbReference>
<dbReference type="Gene3D" id="6.10.340.10">
    <property type="match status" value="1"/>
</dbReference>
<dbReference type="SMART" id="SM00304">
    <property type="entry name" value="HAMP"/>
    <property type="match status" value="1"/>
</dbReference>
<accession>A0ABS1M9L2</accession>
<dbReference type="EMBL" id="JAERRJ010000008">
    <property type="protein sequence ID" value="MBL1076986.1"/>
    <property type="molecule type" value="Genomic_DNA"/>
</dbReference>
<name>A0ABS1M9L2_9NOCA</name>
<proteinExistence type="predicted"/>
<dbReference type="InterPro" id="IPR036097">
    <property type="entry name" value="HisK_dim/P_sf"/>
</dbReference>
<feature type="domain" description="Histidine kinase" evidence="13">
    <location>
        <begin position="249"/>
        <end position="464"/>
    </location>
</feature>
<dbReference type="Proteomes" id="UP000602198">
    <property type="component" value="Unassembled WGS sequence"/>
</dbReference>
<dbReference type="InterPro" id="IPR004358">
    <property type="entry name" value="Sig_transdc_His_kin-like_C"/>
</dbReference>
<keyword evidence="12" id="KW-0732">Signal</keyword>
<feature type="domain" description="HAMP" evidence="14">
    <location>
        <begin position="183"/>
        <end position="241"/>
    </location>
</feature>
<dbReference type="Gene3D" id="3.30.565.10">
    <property type="entry name" value="Histidine kinase-like ATPase, C-terminal domain"/>
    <property type="match status" value="1"/>
</dbReference>
<protein>
    <recommendedName>
        <fullName evidence="3">histidine kinase</fullName>
        <ecNumber evidence="3">2.7.13.3</ecNumber>
    </recommendedName>
</protein>
<dbReference type="RefSeq" id="WP_201949565.1">
    <property type="nucleotide sequence ID" value="NZ_JAERRJ010000008.1"/>
</dbReference>
<dbReference type="InterPro" id="IPR036890">
    <property type="entry name" value="HATPase_C_sf"/>
</dbReference>
<evidence type="ECO:0000256" key="5">
    <source>
        <dbReference type="ARBA" id="ARBA00022679"/>
    </source>
</evidence>
<sequence length="466" mass="48578">MRRRLLAALTAFAALAVLAFAVPLCLTAATSRTQQLVGGRTGDADRFAALAVTANSLGDRRGLIREVDRYHQLYNEPVLIVDARGEPVVNAGVDLTDPAVTAAVSAARRNQRATTPARLTPWGTHSVLIARPIGSDVHVDGAVLIAASTQTARTDITRVWAIVAVGALAAMAVCTALALQLSRWVLRPLAGLSDAVSELTASLPAPRTPATMTRHHGGPPELRAVAQSVDTMAAAVRDSAAAQRRLVDDTAHAMRNPLAALTIRLDSLEAAIPEPARGTFHGATREVERLTGLLDGLLTLAVAEGNHFDLPAASDTCDAVQVAADRVDAWHSAFDTAGMTLHSQPRTTHADTAVSADTLAQILDVALSNSCRYAGPGATTRLTVATSPDRVEIILTDNGVGVSATELDRLTTRFYRGSSADGIGGSGLGLPIAAALTTARHGTLTLEAVEPHGLSVTIRLPAAEQT</sequence>
<evidence type="ECO:0000256" key="6">
    <source>
        <dbReference type="ARBA" id="ARBA00022692"/>
    </source>
</evidence>
<dbReference type="SMART" id="SM00387">
    <property type="entry name" value="HATPase_c"/>
    <property type="match status" value="1"/>
</dbReference>
<evidence type="ECO:0000256" key="2">
    <source>
        <dbReference type="ARBA" id="ARBA00004236"/>
    </source>
</evidence>
<evidence type="ECO:0000256" key="10">
    <source>
        <dbReference type="ARBA" id="ARBA00023136"/>
    </source>
</evidence>
<dbReference type="PRINTS" id="PR00344">
    <property type="entry name" value="BCTRLSENSOR"/>
</dbReference>
<dbReference type="InterPro" id="IPR005467">
    <property type="entry name" value="His_kinase_dom"/>
</dbReference>
<keyword evidence="5" id="KW-0808">Transferase</keyword>
<dbReference type="SUPFAM" id="SSF47384">
    <property type="entry name" value="Homodimeric domain of signal transducing histidine kinase"/>
    <property type="match status" value="1"/>
</dbReference>
<dbReference type="SUPFAM" id="SSF55874">
    <property type="entry name" value="ATPase domain of HSP90 chaperone/DNA topoisomerase II/histidine kinase"/>
    <property type="match status" value="1"/>
</dbReference>
<evidence type="ECO:0000256" key="3">
    <source>
        <dbReference type="ARBA" id="ARBA00012438"/>
    </source>
</evidence>
<dbReference type="Gene3D" id="1.10.287.130">
    <property type="match status" value="1"/>
</dbReference>
<keyword evidence="9" id="KW-0902">Two-component regulatory system</keyword>
<gene>
    <name evidence="15" type="ORF">JK358_21550</name>
</gene>
<evidence type="ECO:0000256" key="1">
    <source>
        <dbReference type="ARBA" id="ARBA00000085"/>
    </source>
</evidence>
<evidence type="ECO:0000259" key="13">
    <source>
        <dbReference type="PROSITE" id="PS50109"/>
    </source>
</evidence>
<evidence type="ECO:0000313" key="15">
    <source>
        <dbReference type="EMBL" id="MBL1076986.1"/>
    </source>
</evidence>